<proteinExistence type="predicted"/>
<name>A0AAE1RHC7_9SOLA</name>
<protein>
    <submittedName>
        <fullName evidence="1">Uncharacterized protein</fullName>
    </submittedName>
</protein>
<accession>A0AAE1RHC7</accession>
<keyword evidence="2" id="KW-1185">Reference proteome</keyword>
<dbReference type="PANTHER" id="PTHR35319:SF2">
    <property type="entry name" value="YCF54"/>
    <property type="match status" value="1"/>
</dbReference>
<gene>
    <name evidence="1" type="ORF">RND71_030956</name>
</gene>
<dbReference type="EMBL" id="JAVYJV010000016">
    <property type="protein sequence ID" value="KAK4351643.1"/>
    <property type="molecule type" value="Genomic_DNA"/>
</dbReference>
<dbReference type="AlphaFoldDB" id="A0AAE1RHC7"/>
<sequence length="201" mass="23129">MRYSRCIYERDEKGRSTIFLLQMQNLCFGRRGAFREQLFERHRSMESATKKRIYGLFMKLRLDRVLQESYEADSLEEALACTPASLEFVKPEKWTAPYPKYESGWWEPFLHPGSQTPKQLTVPTPLLPPAVSSDPPAAMLPPSPAPTPPMLHPIESNAPPTLPPVQQIQQPVECLASRKQHRACQPIPRPYWLLLIVFDMK</sequence>
<comment type="caution">
    <text evidence="1">The sequence shown here is derived from an EMBL/GenBank/DDBJ whole genome shotgun (WGS) entry which is preliminary data.</text>
</comment>
<dbReference type="InterPro" id="IPR019616">
    <property type="entry name" value="Ycf54"/>
</dbReference>
<dbReference type="Proteomes" id="UP001291623">
    <property type="component" value="Unassembled WGS sequence"/>
</dbReference>
<organism evidence="1 2">
    <name type="scientific">Anisodus tanguticus</name>
    <dbReference type="NCBI Taxonomy" id="243964"/>
    <lineage>
        <taxon>Eukaryota</taxon>
        <taxon>Viridiplantae</taxon>
        <taxon>Streptophyta</taxon>
        <taxon>Embryophyta</taxon>
        <taxon>Tracheophyta</taxon>
        <taxon>Spermatophyta</taxon>
        <taxon>Magnoliopsida</taxon>
        <taxon>eudicotyledons</taxon>
        <taxon>Gunneridae</taxon>
        <taxon>Pentapetalae</taxon>
        <taxon>asterids</taxon>
        <taxon>lamiids</taxon>
        <taxon>Solanales</taxon>
        <taxon>Solanaceae</taxon>
        <taxon>Solanoideae</taxon>
        <taxon>Hyoscyameae</taxon>
        <taxon>Anisodus</taxon>
    </lineage>
</organism>
<evidence type="ECO:0000313" key="1">
    <source>
        <dbReference type="EMBL" id="KAK4351643.1"/>
    </source>
</evidence>
<evidence type="ECO:0000313" key="2">
    <source>
        <dbReference type="Proteomes" id="UP001291623"/>
    </source>
</evidence>
<reference evidence="1" key="1">
    <citation type="submission" date="2023-12" db="EMBL/GenBank/DDBJ databases">
        <title>Genome assembly of Anisodus tanguticus.</title>
        <authorList>
            <person name="Wang Y.-J."/>
        </authorList>
    </citation>
    <scope>NUCLEOTIDE SEQUENCE</scope>
    <source>
        <strain evidence="1">KB-2021</strain>
        <tissue evidence="1">Leaf</tissue>
    </source>
</reference>
<dbReference type="PANTHER" id="PTHR35319">
    <property type="match status" value="1"/>
</dbReference>